<evidence type="ECO:0000256" key="3">
    <source>
        <dbReference type="PROSITE-ProRule" id="PRU00023"/>
    </source>
</evidence>
<dbReference type="InterPro" id="IPR051165">
    <property type="entry name" value="Multifunctional_ANK_Repeat"/>
</dbReference>
<dbReference type="Gene3D" id="1.25.40.20">
    <property type="entry name" value="Ankyrin repeat-containing domain"/>
    <property type="match status" value="2"/>
</dbReference>
<sequence>MSTALHFAVFLENMRLTETLLDIKASLEIPCSNLLQQLLGSEEVLLRVSYFRSIFCRNLRFGSAFPIFLAFLQSNPDMCKLLVEHGAGREAMIVYLHGDPKAMSILHFAAADQTTDYRQWQCLFDGFREYIDEPCPRESQSTPLHVALITGCTQGMQIAVETGADKESRDGASRTPLSSGIMEFSHCTVAEPTPFEERMMCLRKFVNLGGIVNPDGASLLGFAVQRYVLFPTYRPDLRHVIHFLLEHHVDINRTFERNTNMVNEIIVGTIHRADHLPSLESLRELLRDSIDRGLNLTSPAPGLPSPLYRVLNDRKAEPDWLFDLLCENGATIHEHEVNYAFRRWCGIPRLWETNNYNAWWQHKGQEDEIFQKWCEHPYNAWWWQHVNHISPQTVELAYAEAFRYGGRKLYDLLTHLPLPGSTVGRPLCQDLFAAMELEPSFGRRGYSAAEATWDILHLRDKGVDMTFRNRKGKTPLDILLGSGSSRDGFMEVVAVLEGEAPKVQELA</sequence>
<dbReference type="PANTHER" id="PTHR24123">
    <property type="entry name" value="ANKYRIN REPEAT-CONTAINING"/>
    <property type="match status" value="1"/>
</dbReference>
<gene>
    <name evidence="4" type="ORF">CPUR_05663</name>
</gene>
<name>M1WCT2_CLAP2</name>
<protein>
    <submittedName>
        <fullName evidence="4">Uncharacterized protein</fullName>
    </submittedName>
</protein>
<dbReference type="HOGENOM" id="CLU_014359_0_0_1"/>
<dbReference type="OrthoDB" id="195446at2759"/>
<dbReference type="PROSITE" id="PS50088">
    <property type="entry name" value="ANK_REPEAT"/>
    <property type="match status" value="1"/>
</dbReference>
<dbReference type="PANTHER" id="PTHR24123:SF33">
    <property type="entry name" value="PROTEIN HOS4"/>
    <property type="match status" value="1"/>
</dbReference>
<evidence type="ECO:0000256" key="2">
    <source>
        <dbReference type="ARBA" id="ARBA00023043"/>
    </source>
</evidence>
<accession>M1WCT2</accession>
<dbReference type="SMART" id="SM00248">
    <property type="entry name" value="ANK"/>
    <property type="match status" value="4"/>
</dbReference>
<dbReference type="Proteomes" id="UP000016801">
    <property type="component" value="Unassembled WGS sequence"/>
</dbReference>
<evidence type="ECO:0000313" key="4">
    <source>
        <dbReference type="EMBL" id="CCE31808.1"/>
    </source>
</evidence>
<reference evidence="4 5" key="1">
    <citation type="journal article" date="2013" name="PLoS Genet.">
        <title>Plant-symbiotic fungi as chemical engineers: Multi-genome analysis of the Clavicipitaceae reveals dynamics of alkaloid loci.</title>
        <authorList>
            <person name="Schardl C.L."/>
            <person name="Young C.A."/>
            <person name="Hesse U."/>
            <person name="Amyotte S.G."/>
            <person name="Andreeva K."/>
            <person name="Calie P.J."/>
            <person name="Fleetwood D.J."/>
            <person name="Haws D.C."/>
            <person name="Moore N."/>
            <person name="Oeser B."/>
            <person name="Panaccione D.G."/>
            <person name="Schweri K.K."/>
            <person name="Voisey C.R."/>
            <person name="Farman M.L."/>
            <person name="Jaromczyk J.W."/>
            <person name="Roe B.A."/>
            <person name="O'Sullivan D.M."/>
            <person name="Scott B."/>
            <person name="Tudzynski P."/>
            <person name="An Z."/>
            <person name="Arnaoudova E.G."/>
            <person name="Bullock C.T."/>
            <person name="Charlton N.D."/>
            <person name="Chen L."/>
            <person name="Cox M."/>
            <person name="Dinkins R.D."/>
            <person name="Florea S."/>
            <person name="Glenn A.E."/>
            <person name="Gordon A."/>
            <person name="Gueldener U."/>
            <person name="Harris D.R."/>
            <person name="Hollin W."/>
            <person name="Jaromczyk J."/>
            <person name="Johnson R.D."/>
            <person name="Khan A.K."/>
            <person name="Leistner E."/>
            <person name="Leuchtmann A."/>
            <person name="Li C."/>
            <person name="Liu J."/>
            <person name="Liu J."/>
            <person name="Liu M."/>
            <person name="Mace W."/>
            <person name="Machado C."/>
            <person name="Nagabhyru P."/>
            <person name="Pan J."/>
            <person name="Schmid J."/>
            <person name="Sugawara K."/>
            <person name="Steiner U."/>
            <person name="Takach J.E."/>
            <person name="Tanaka E."/>
            <person name="Webb J.S."/>
            <person name="Wilson E.V."/>
            <person name="Wiseman J.L."/>
            <person name="Yoshida R."/>
            <person name="Zeng Z."/>
        </authorList>
    </citation>
    <scope>NUCLEOTIDE SEQUENCE [LARGE SCALE GENOMIC DNA]</scope>
    <source>
        <strain evidence="4 5">20.1</strain>
    </source>
</reference>
<evidence type="ECO:0000256" key="1">
    <source>
        <dbReference type="ARBA" id="ARBA00022737"/>
    </source>
</evidence>
<feature type="repeat" description="ANK" evidence="3">
    <location>
        <begin position="139"/>
        <end position="171"/>
    </location>
</feature>
<dbReference type="SUPFAM" id="SSF48403">
    <property type="entry name" value="Ankyrin repeat"/>
    <property type="match status" value="1"/>
</dbReference>
<dbReference type="InterPro" id="IPR002110">
    <property type="entry name" value="Ankyrin_rpt"/>
</dbReference>
<comment type="caution">
    <text evidence="4">The sequence shown here is derived from an EMBL/GenBank/DDBJ whole genome shotgun (WGS) entry which is preliminary data.</text>
</comment>
<dbReference type="VEuPathDB" id="FungiDB:CPUR_05663"/>
<organism evidence="4 5">
    <name type="scientific">Claviceps purpurea (strain 20.1)</name>
    <name type="common">Ergot fungus</name>
    <name type="synonym">Sphacelia segetum</name>
    <dbReference type="NCBI Taxonomy" id="1111077"/>
    <lineage>
        <taxon>Eukaryota</taxon>
        <taxon>Fungi</taxon>
        <taxon>Dikarya</taxon>
        <taxon>Ascomycota</taxon>
        <taxon>Pezizomycotina</taxon>
        <taxon>Sordariomycetes</taxon>
        <taxon>Hypocreomycetidae</taxon>
        <taxon>Hypocreales</taxon>
        <taxon>Clavicipitaceae</taxon>
        <taxon>Claviceps</taxon>
    </lineage>
</organism>
<proteinExistence type="predicted"/>
<dbReference type="AlphaFoldDB" id="M1WCT2"/>
<keyword evidence="2 3" id="KW-0040">ANK repeat</keyword>
<keyword evidence="1" id="KW-0677">Repeat</keyword>
<dbReference type="InterPro" id="IPR036770">
    <property type="entry name" value="Ankyrin_rpt-contain_sf"/>
</dbReference>
<dbReference type="EMBL" id="CAGA01000034">
    <property type="protein sequence ID" value="CCE31808.1"/>
    <property type="molecule type" value="Genomic_DNA"/>
</dbReference>
<evidence type="ECO:0000313" key="5">
    <source>
        <dbReference type="Proteomes" id="UP000016801"/>
    </source>
</evidence>
<keyword evidence="5" id="KW-1185">Reference proteome</keyword>